<dbReference type="InParanoid" id="A0A6P8I6R7"/>
<dbReference type="Gene3D" id="1.25.40.20">
    <property type="entry name" value="Ankyrin repeat-containing domain"/>
    <property type="match status" value="1"/>
</dbReference>
<name>A0A6P8I6R7_ACTTE</name>
<dbReference type="InterPro" id="IPR036770">
    <property type="entry name" value="Ankyrin_rpt-contain_sf"/>
</dbReference>
<dbReference type="PANTHER" id="PTHR46464">
    <property type="entry name" value="ANK_REP_REGION DOMAIN-CONTAINING PROTEIN"/>
    <property type="match status" value="1"/>
</dbReference>
<dbReference type="SMART" id="SM00248">
    <property type="entry name" value="ANK"/>
    <property type="match status" value="3"/>
</dbReference>
<dbReference type="InterPro" id="IPR043379">
    <property type="entry name" value="ANKAR"/>
</dbReference>
<dbReference type="InterPro" id="IPR016024">
    <property type="entry name" value="ARM-type_fold"/>
</dbReference>
<accession>A0A6P8I6R7</accession>
<dbReference type="InterPro" id="IPR011989">
    <property type="entry name" value="ARM-like"/>
</dbReference>
<organism evidence="3 4">
    <name type="scientific">Actinia tenebrosa</name>
    <name type="common">Australian red waratah sea anemone</name>
    <dbReference type="NCBI Taxonomy" id="6105"/>
    <lineage>
        <taxon>Eukaryota</taxon>
        <taxon>Metazoa</taxon>
        <taxon>Cnidaria</taxon>
        <taxon>Anthozoa</taxon>
        <taxon>Hexacorallia</taxon>
        <taxon>Actiniaria</taxon>
        <taxon>Actiniidae</taxon>
        <taxon>Actinia</taxon>
    </lineage>
</organism>
<dbReference type="SUPFAM" id="SSF48371">
    <property type="entry name" value="ARM repeat"/>
    <property type="match status" value="2"/>
</dbReference>
<sequence>MEEFDENGWAHIHHAAFNGYHKSVSRFVKSKDDQLELETQDGQQSTPFLLSCTSGVLDTVQLLVELGANLKATNRHSQGAVLLAALHGHIHILEYFLELNHESSSVWEELIKGLALQDMESASAKVLVELTLDEKEKNYESFVSIDGVKAVVQLLKKSFPNEEPKTFGLSILLNIVKYPPAKQQLGEIGIPAIISQLKENQRPLYMRASKILGELAFNEKNKATIASNNGVDALVNLLQNNDDEEVVDCVLRTIKNLADSNSEIQTLIGNNKTTMKSFVNLLTEVKNKHVLATVARTISMIVKTHSANQDGFINEGGIPPLMELMKIKSRECQFAVVEAIQALCEKNENNQTIVTDLGCVMMLMRLLKRSRQADLRKLTASALWAIAGNKNTQRRSIANEIGVNMLIEFLSENLSQSLHFIGSEALGVLADGVHKKRDEIAEANGVMPLVRLLTKASTPGFIVLSVLRTLRSLCLCVGFRPHLKNQKAVSNEGGIKFLIRFMVHARQEIIKVEAAYTLGSVSLGNSDNMKEVLEHREFSFLHILRLLYDEDEEVALLSGAALALFAYNNVANQKAIAVSGGVRYHSFLPFLESKDLRQVAHAAFQIIILSRIIPDEDQSLTCATGVKLLVSLLECQSEDIQTLAANFLGGLSHTRAGVPAAIISIGTIDLLAKLLMSPFETVQASAAVTLGFLSYDKVGERQLLNTCRHDPFLYKVLQFHAGKVKLSPDFVERWKHYKKIGLPPIISKPSHLNMGDKKLVTTQFALDADQTFTVVSTNTTSPGIMGSDDQERKVSASTRTGTIMKLPIA</sequence>
<dbReference type="PANTHER" id="PTHR46464:SF2">
    <property type="entry name" value="ANKYRIN AND ARMADILLO REPEAT-CONTAINING PROTEIN"/>
    <property type="match status" value="1"/>
</dbReference>
<dbReference type="Pfam" id="PF00514">
    <property type="entry name" value="Arm"/>
    <property type="match status" value="1"/>
</dbReference>
<evidence type="ECO:0000313" key="3">
    <source>
        <dbReference type="Proteomes" id="UP000515163"/>
    </source>
</evidence>
<keyword evidence="3" id="KW-1185">Reference proteome</keyword>
<dbReference type="RefSeq" id="XP_031564249.1">
    <property type="nucleotide sequence ID" value="XM_031708389.1"/>
</dbReference>
<dbReference type="Proteomes" id="UP000515163">
    <property type="component" value="Unplaced"/>
</dbReference>
<feature type="repeat" description="ARM" evidence="2">
    <location>
        <begin position="229"/>
        <end position="268"/>
    </location>
</feature>
<proteinExistence type="predicted"/>
<protein>
    <submittedName>
        <fullName evidence="4">Ankyrin and armadillo repeat-containing protein-like</fullName>
    </submittedName>
</protein>
<evidence type="ECO:0000313" key="4">
    <source>
        <dbReference type="RefSeq" id="XP_031564249.1"/>
    </source>
</evidence>
<dbReference type="OrthoDB" id="1683831at2759"/>
<dbReference type="Pfam" id="PF12796">
    <property type="entry name" value="Ank_2"/>
    <property type="match status" value="1"/>
</dbReference>
<dbReference type="SUPFAM" id="SSF48403">
    <property type="entry name" value="Ankyrin repeat"/>
    <property type="match status" value="1"/>
</dbReference>
<evidence type="ECO:0000256" key="1">
    <source>
        <dbReference type="PROSITE-ProRule" id="PRU00023"/>
    </source>
</evidence>
<dbReference type="InterPro" id="IPR002110">
    <property type="entry name" value="Ankyrin_rpt"/>
</dbReference>
<dbReference type="KEGG" id="aten:116299679"/>
<reference evidence="4" key="1">
    <citation type="submission" date="2025-08" db="UniProtKB">
        <authorList>
            <consortium name="RefSeq"/>
        </authorList>
    </citation>
    <scope>IDENTIFICATION</scope>
    <source>
        <tissue evidence="4">Tentacle</tissue>
    </source>
</reference>
<keyword evidence="1" id="KW-0040">ANK repeat</keyword>
<dbReference type="PROSITE" id="PS50176">
    <property type="entry name" value="ARM_REPEAT"/>
    <property type="match status" value="1"/>
</dbReference>
<dbReference type="GeneID" id="116299679"/>
<gene>
    <name evidence="4" type="primary">LOC116299679</name>
</gene>
<dbReference type="SMART" id="SM00185">
    <property type="entry name" value="ARM"/>
    <property type="match status" value="10"/>
</dbReference>
<dbReference type="AlphaFoldDB" id="A0A6P8I6R7"/>
<dbReference type="PROSITE" id="PS50088">
    <property type="entry name" value="ANK_REPEAT"/>
    <property type="match status" value="1"/>
</dbReference>
<feature type="repeat" description="ANK" evidence="1">
    <location>
        <begin position="43"/>
        <end position="75"/>
    </location>
</feature>
<evidence type="ECO:0000256" key="2">
    <source>
        <dbReference type="PROSITE-ProRule" id="PRU00259"/>
    </source>
</evidence>
<dbReference type="Gene3D" id="1.25.10.10">
    <property type="entry name" value="Leucine-rich Repeat Variant"/>
    <property type="match status" value="3"/>
</dbReference>
<dbReference type="InterPro" id="IPR000225">
    <property type="entry name" value="Armadillo"/>
</dbReference>